<comment type="caution">
    <text evidence="1">The sequence shown here is derived from an EMBL/GenBank/DDBJ whole genome shotgun (WGS) entry which is preliminary data.</text>
</comment>
<dbReference type="AlphaFoldDB" id="A0A8S9PRJ8"/>
<protein>
    <submittedName>
        <fullName evidence="1">Uncharacterized protein</fullName>
    </submittedName>
</protein>
<gene>
    <name evidence="1" type="ORF">F2Q69_00049359</name>
</gene>
<sequence>MVAPKKESAASFLRRMKRASSSETVLEAVKADSSYGKKRNTRRYSCSPGGCSSSFLNCSRMEVGSWFTNSPVNAAPEVVYPSVPLFYTDYGLNGCIRSRLKDKKAAIFEFVSRTTASSVGEAVGTVQSRFKGDFFSGSWQPSTFPALLRSHGLSSPRFSPQLWIWLLSSIEL</sequence>
<dbReference type="Proteomes" id="UP000712600">
    <property type="component" value="Unassembled WGS sequence"/>
</dbReference>
<reference evidence="1" key="1">
    <citation type="submission" date="2019-12" db="EMBL/GenBank/DDBJ databases">
        <title>Genome sequencing and annotation of Brassica cretica.</title>
        <authorList>
            <person name="Studholme D.J."/>
            <person name="Sarris P."/>
        </authorList>
    </citation>
    <scope>NUCLEOTIDE SEQUENCE</scope>
    <source>
        <strain evidence="1">PFS-109/04</strain>
        <tissue evidence="1">Leaf</tissue>
    </source>
</reference>
<evidence type="ECO:0000313" key="2">
    <source>
        <dbReference type="Proteomes" id="UP000712600"/>
    </source>
</evidence>
<proteinExistence type="predicted"/>
<organism evidence="1 2">
    <name type="scientific">Brassica cretica</name>
    <name type="common">Mustard</name>
    <dbReference type="NCBI Taxonomy" id="69181"/>
    <lineage>
        <taxon>Eukaryota</taxon>
        <taxon>Viridiplantae</taxon>
        <taxon>Streptophyta</taxon>
        <taxon>Embryophyta</taxon>
        <taxon>Tracheophyta</taxon>
        <taxon>Spermatophyta</taxon>
        <taxon>Magnoliopsida</taxon>
        <taxon>eudicotyledons</taxon>
        <taxon>Gunneridae</taxon>
        <taxon>Pentapetalae</taxon>
        <taxon>rosids</taxon>
        <taxon>malvids</taxon>
        <taxon>Brassicales</taxon>
        <taxon>Brassicaceae</taxon>
        <taxon>Brassiceae</taxon>
        <taxon>Brassica</taxon>
    </lineage>
</organism>
<evidence type="ECO:0000313" key="1">
    <source>
        <dbReference type="EMBL" id="KAF3523854.1"/>
    </source>
</evidence>
<dbReference type="EMBL" id="QGKX02001347">
    <property type="protein sequence ID" value="KAF3523854.1"/>
    <property type="molecule type" value="Genomic_DNA"/>
</dbReference>
<name>A0A8S9PRJ8_BRACR</name>
<accession>A0A8S9PRJ8</accession>